<keyword evidence="2" id="KW-1133">Transmembrane helix</keyword>
<evidence type="ECO:0000313" key="4">
    <source>
        <dbReference type="WBParaSite" id="GPLIN_000845800"/>
    </source>
</evidence>
<dbReference type="Proteomes" id="UP000050741">
    <property type="component" value="Unassembled WGS sequence"/>
</dbReference>
<protein>
    <submittedName>
        <fullName evidence="4">COesterase domain-containing protein</fullName>
    </submittedName>
</protein>
<evidence type="ECO:0000256" key="2">
    <source>
        <dbReference type="SAM" id="Phobius"/>
    </source>
</evidence>
<organism evidence="3 4">
    <name type="scientific">Globodera pallida</name>
    <name type="common">Potato cyst nematode worm</name>
    <name type="synonym">Heterodera pallida</name>
    <dbReference type="NCBI Taxonomy" id="36090"/>
    <lineage>
        <taxon>Eukaryota</taxon>
        <taxon>Metazoa</taxon>
        <taxon>Ecdysozoa</taxon>
        <taxon>Nematoda</taxon>
        <taxon>Chromadorea</taxon>
        <taxon>Rhabditida</taxon>
        <taxon>Tylenchina</taxon>
        <taxon>Tylenchomorpha</taxon>
        <taxon>Tylenchoidea</taxon>
        <taxon>Heteroderidae</taxon>
        <taxon>Heteroderinae</taxon>
        <taxon>Globodera</taxon>
    </lineage>
</organism>
<evidence type="ECO:0000313" key="3">
    <source>
        <dbReference type="Proteomes" id="UP000050741"/>
    </source>
</evidence>
<dbReference type="AlphaFoldDB" id="A0A183C6G2"/>
<keyword evidence="3" id="KW-1185">Reference proteome</keyword>
<keyword evidence="2" id="KW-0472">Membrane</keyword>
<reference evidence="3" key="1">
    <citation type="submission" date="2013-12" db="EMBL/GenBank/DDBJ databases">
        <authorList>
            <person name="Aslett M."/>
        </authorList>
    </citation>
    <scope>NUCLEOTIDE SEQUENCE [LARGE SCALE GENOMIC DNA]</scope>
    <source>
        <strain evidence="3">Lindley</strain>
    </source>
</reference>
<sequence length="428" mass="48226">MYLVPRRLLYVTTKDEFEGPASNRELTDKSANLEHDCVDDLSALGYFSPDAFIACVARYGATFYTEEFEYLFEFRKIRLQVRPLLMMTTAKEMHRLEGDTLHDQCIQAIVTFGFLDTVAYGACIDRYNATFMQEKNMRISYESMHAEAFLTALVNTRKGGQSFVGEFEIANYSNHANDMYFFVGLHEVPMDRLDVKLMDCDNGTLSDWPHGVDGYQDVAGLDFWLRELAEVERNGTRKAGDDGQTWQSVFVPIEPEGEEEGAEDGKREEYPLKRTFIRPTKSIPAHGAFMARPLPEMLDMPIAENGDGTLTAGKEDNGTLTAGEEDNGTLIESEKDNGTNRAETTNKNEALALASGELHKVWTAFWLTTTVTVLLAISLLLFSATKMIHRHRNRRCAYSSNNSAGDSELYTEKSRIFVANDANAMRYA</sequence>
<reference evidence="4" key="3">
    <citation type="submission" date="2016-06" db="UniProtKB">
        <authorList>
            <consortium name="WormBaseParasite"/>
        </authorList>
    </citation>
    <scope>IDENTIFICATION</scope>
</reference>
<keyword evidence="2" id="KW-0812">Transmembrane</keyword>
<proteinExistence type="predicted"/>
<evidence type="ECO:0000256" key="1">
    <source>
        <dbReference type="SAM" id="MobiDB-lite"/>
    </source>
</evidence>
<name>A0A183C6G2_GLOPA</name>
<accession>A0A183C6G2</accession>
<dbReference type="WBParaSite" id="GPLIN_000845800">
    <property type="protein sequence ID" value="GPLIN_000845800"/>
    <property type="gene ID" value="GPLIN_000845800"/>
</dbReference>
<reference evidence="3" key="2">
    <citation type="submission" date="2014-05" db="EMBL/GenBank/DDBJ databases">
        <title>The genome and life-stage specific transcriptomes of Globodera pallida elucidate key aspects of plant parasitism by a cyst nematode.</title>
        <authorList>
            <person name="Cotton J.A."/>
            <person name="Lilley C.J."/>
            <person name="Jones L.M."/>
            <person name="Kikuchi T."/>
            <person name="Reid A.J."/>
            <person name="Thorpe P."/>
            <person name="Tsai I.J."/>
            <person name="Beasley H."/>
            <person name="Blok V."/>
            <person name="Cock P.J.A."/>
            <person name="Van den Akker S.E."/>
            <person name="Holroyd N."/>
            <person name="Hunt M."/>
            <person name="Mantelin S."/>
            <person name="Naghra H."/>
            <person name="Pain A."/>
            <person name="Palomares-Rius J.E."/>
            <person name="Zarowiecki M."/>
            <person name="Berriman M."/>
            <person name="Jones J.T."/>
            <person name="Urwin P.E."/>
        </authorList>
    </citation>
    <scope>NUCLEOTIDE SEQUENCE [LARGE SCALE GENOMIC DNA]</scope>
    <source>
        <strain evidence="3">Lindley</strain>
    </source>
</reference>
<feature type="region of interest" description="Disordered" evidence="1">
    <location>
        <begin position="305"/>
        <end position="344"/>
    </location>
</feature>
<feature type="transmembrane region" description="Helical" evidence="2">
    <location>
        <begin position="364"/>
        <end position="385"/>
    </location>
</feature>